<gene>
    <name evidence="2" type="ORF">CR513_49546</name>
</gene>
<feature type="signal peptide" evidence="1">
    <location>
        <begin position="1"/>
        <end position="17"/>
    </location>
</feature>
<comment type="caution">
    <text evidence="2">The sequence shown here is derived from an EMBL/GenBank/DDBJ whole genome shotgun (WGS) entry which is preliminary data.</text>
</comment>
<protein>
    <submittedName>
        <fullName evidence="2">Uncharacterized protein</fullName>
    </submittedName>
</protein>
<evidence type="ECO:0000313" key="2">
    <source>
        <dbReference type="EMBL" id="RDX71142.1"/>
    </source>
</evidence>
<dbReference type="AlphaFoldDB" id="A0A371EYL8"/>
<accession>A0A371EYL8</accession>
<dbReference type="OrthoDB" id="1431478at2759"/>
<dbReference type="Proteomes" id="UP000257109">
    <property type="component" value="Unassembled WGS sequence"/>
</dbReference>
<name>A0A371EYL8_MUCPR</name>
<keyword evidence="1" id="KW-0732">Signal</keyword>
<proteinExistence type="predicted"/>
<dbReference type="EMBL" id="QJKJ01011450">
    <property type="protein sequence ID" value="RDX71142.1"/>
    <property type="molecule type" value="Genomic_DNA"/>
</dbReference>
<evidence type="ECO:0000256" key="1">
    <source>
        <dbReference type="SAM" id="SignalP"/>
    </source>
</evidence>
<keyword evidence="3" id="KW-1185">Reference proteome</keyword>
<feature type="non-terminal residue" evidence="2">
    <location>
        <position position="1"/>
    </location>
</feature>
<evidence type="ECO:0000313" key="3">
    <source>
        <dbReference type="Proteomes" id="UP000257109"/>
    </source>
</evidence>
<feature type="chain" id="PRO_5016612719" evidence="1">
    <location>
        <begin position="18"/>
        <end position="98"/>
    </location>
</feature>
<reference evidence="2" key="1">
    <citation type="submission" date="2018-05" db="EMBL/GenBank/DDBJ databases">
        <title>Draft genome of Mucuna pruriens seed.</title>
        <authorList>
            <person name="Nnadi N.E."/>
            <person name="Vos R."/>
            <person name="Hasami M.H."/>
            <person name="Devisetty U.K."/>
            <person name="Aguiy J.C."/>
        </authorList>
    </citation>
    <scope>NUCLEOTIDE SEQUENCE [LARGE SCALE GENOMIC DNA]</scope>
    <source>
        <strain evidence="2">JCA_2017</strain>
    </source>
</reference>
<organism evidence="2 3">
    <name type="scientific">Mucuna pruriens</name>
    <name type="common">Velvet bean</name>
    <name type="synonym">Dolichos pruriens</name>
    <dbReference type="NCBI Taxonomy" id="157652"/>
    <lineage>
        <taxon>Eukaryota</taxon>
        <taxon>Viridiplantae</taxon>
        <taxon>Streptophyta</taxon>
        <taxon>Embryophyta</taxon>
        <taxon>Tracheophyta</taxon>
        <taxon>Spermatophyta</taxon>
        <taxon>Magnoliopsida</taxon>
        <taxon>eudicotyledons</taxon>
        <taxon>Gunneridae</taxon>
        <taxon>Pentapetalae</taxon>
        <taxon>rosids</taxon>
        <taxon>fabids</taxon>
        <taxon>Fabales</taxon>
        <taxon>Fabaceae</taxon>
        <taxon>Papilionoideae</taxon>
        <taxon>50 kb inversion clade</taxon>
        <taxon>NPAAA clade</taxon>
        <taxon>indigoferoid/millettioid clade</taxon>
        <taxon>Phaseoleae</taxon>
        <taxon>Mucuna</taxon>
    </lineage>
</organism>
<sequence>MVNALATLLAMIRVNEGLELTLNVQRQSKPVGQIEGEIDAKPWYHNIRWYIKDKEYHDGISENDEKVGNWILLKRQGITPKKPRKYWKKCLKESLAHT</sequence>